<feature type="transmembrane region" description="Helical" evidence="1">
    <location>
        <begin position="20"/>
        <end position="41"/>
    </location>
</feature>
<keyword evidence="3" id="KW-1185">Reference proteome</keyword>
<gene>
    <name evidence="2" type="ORF">ORV05_29425</name>
</gene>
<dbReference type="InterPro" id="IPR009339">
    <property type="entry name" value="DUF998"/>
</dbReference>
<evidence type="ECO:0000313" key="3">
    <source>
        <dbReference type="Proteomes" id="UP001163203"/>
    </source>
</evidence>
<feature type="transmembrane region" description="Helical" evidence="1">
    <location>
        <begin position="95"/>
        <end position="113"/>
    </location>
</feature>
<feature type="transmembrane region" description="Helical" evidence="1">
    <location>
        <begin position="169"/>
        <end position="187"/>
    </location>
</feature>
<name>A0ABY7AYB6_9PSEU</name>
<accession>A0ABY7AYB6</accession>
<dbReference type="Pfam" id="PF06197">
    <property type="entry name" value="DUF998"/>
    <property type="match status" value="1"/>
</dbReference>
<feature type="transmembrane region" description="Helical" evidence="1">
    <location>
        <begin position="207"/>
        <end position="226"/>
    </location>
</feature>
<dbReference type="Proteomes" id="UP001163203">
    <property type="component" value="Chromosome"/>
</dbReference>
<dbReference type="RefSeq" id="WP_268755219.1">
    <property type="nucleotide sequence ID" value="NZ_CP113836.1"/>
</dbReference>
<organism evidence="2 3">
    <name type="scientific">Amycolatopsis cynarae</name>
    <dbReference type="NCBI Taxonomy" id="2995223"/>
    <lineage>
        <taxon>Bacteria</taxon>
        <taxon>Bacillati</taxon>
        <taxon>Actinomycetota</taxon>
        <taxon>Actinomycetes</taxon>
        <taxon>Pseudonocardiales</taxon>
        <taxon>Pseudonocardiaceae</taxon>
        <taxon>Amycolatopsis</taxon>
    </lineage>
</organism>
<reference evidence="2" key="1">
    <citation type="submission" date="2022-11" db="EMBL/GenBank/DDBJ databases">
        <authorList>
            <person name="Mo P."/>
        </authorList>
    </citation>
    <scope>NUCLEOTIDE SEQUENCE</scope>
    <source>
        <strain evidence="2">HUAS 11-8</strain>
    </source>
</reference>
<keyword evidence="1" id="KW-0812">Transmembrane</keyword>
<protein>
    <submittedName>
        <fullName evidence="2">DUF998 domain-containing protein</fullName>
    </submittedName>
</protein>
<feature type="transmembrane region" description="Helical" evidence="1">
    <location>
        <begin position="61"/>
        <end position="83"/>
    </location>
</feature>
<evidence type="ECO:0000313" key="2">
    <source>
        <dbReference type="EMBL" id="WAL65005.1"/>
    </source>
</evidence>
<feature type="transmembrane region" description="Helical" evidence="1">
    <location>
        <begin position="144"/>
        <end position="162"/>
    </location>
</feature>
<keyword evidence="1" id="KW-1133">Transmembrane helix</keyword>
<evidence type="ECO:0000256" key="1">
    <source>
        <dbReference type="SAM" id="Phobius"/>
    </source>
</evidence>
<keyword evidence="1" id="KW-0472">Membrane</keyword>
<dbReference type="EMBL" id="CP113836">
    <property type="protein sequence ID" value="WAL65005.1"/>
    <property type="molecule type" value="Genomic_DNA"/>
</dbReference>
<sequence length="250" mass="26541">MTTTRVERTAPAGSARATRALLACGVVAGPLYVVVTLVQGLTRDGFDPRVNTFNVMTTGDLGWLQRTNGLLTGVLMVLFAVGVSRVLRTGRFAAWGARLLGLYGVAIMVGGIFPSDPQPGFPAGTTPEMVRTTWHGIVHQGARGGGYLILTMASLVIAWSLAAEGRRAWAWFTVAAVPVLGAVMLAAHNPLAPGADVTGNPMVRLVFFAPLGLTWAWAFAFATHLYRRTLGGENGLFTTRNTLRGATHPQ</sequence>
<proteinExistence type="predicted"/>